<keyword evidence="2" id="KW-1185">Reference proteome</keyword>
<protein>
    <submittedName>
        <fullName evidence="1">Uncharacterized protein</fullName>
    </submittedName>
</protein>
<evidence type="ECO:0000313" key="2">
    <source>
        <dbReference type="Proteomes" id="UP001623348"/>
    </source>
</evidence>
<comment type="caution">
    <text evidence="1">The sequence shown here is derived from an EMBL/GenBank/DDBJ whole genome shotgun (WGS) entry which is preliminary data.</text>
</comment>
<reference evidence="1 2" key="1">
    <citation type="submission" date="2024-06" db="EMBL/GenBank/DDBJ databases">
        <title>The draft genome of Grus japonensis, version 3.</title>
        <authorList>
            <person name="Nabeshima K."/>
            <person name="Suzuki S."/>
            <person name="Onuma M."/>
        </authorList>
    </citation>
    <scope>NUCLEOTIDE SEQUENCE [LARGE SCALE GENOMIC DNA]</scope>
    <source>
        <strain evidence="1 2">451A</strain>
    </source>
</reference>
<dbReference type="Proteomes" id="UP001623348">
    <property type="component" value="Unassembled WGS sequence"/>
</dbReference>
<evidence type="ECO:0000313" key="1">
    <source>
        <dbReference type="EMBL" id="GAB0176004.1"/>
    </source>
</evidence>
<sequence>MRIGSAGFRFCPHGRRPRQRFITVASRSCIGNKHHIVLKRTTAADKGPGLVELIKFNKEEFKDLHLKRNNPVYQPVQTAAGQLENSSAEKDIGVLVDSKLTMSQQHSVVTKKANSILDYVSVVDWP</sequence>
<dbReference type="EMBL" id="BAAFJT010000001">
    <property type="protein sequence ID" value="GAB0176004.1"/>
    <property type="molecule type" value="Genomic_DNA"/>
</dbReference>
<name>A0ABC9VTA8_GRUJA</name>
<accession>A0ABC9VTA8</accession>
<organism evidence="1 2">
    <name type="scientific">Grus japonensis</name>
    <name type="common">Japanese crane</name>
    <name type="synonym">Red-crowned crane</name>
    <dbReference type="NCBI Taxonomy" id="30415"/>
    <lineage>
        <taxon>Eukaryota</taxon>
        <taxon>Metazoa</taxon>
        <taxon>Chordata</taxon>
        <taxon>Craniata</taxon>
        <taxon>Vertebrata</taxon>
        <taxon>Euteleostomi</taxon>
        <taxon>Archelosauria</taxon>
        <taxon>Archosauria</taxon>
        <taxon>Dinosauria</taxon>
        <taxon>Saurischia</taxon>
        <taxon>Theropoda</taxon>
        <taxon>Coelurosauria</taxon>
        <taxon>Aves</taxon>
        <taxon>Neognathae</taxon>
        <taxon>Neoaves</taxon>
        <taxon>Gruiformes</taxon>
        <taxon>Gruidae</taxon>
        <taxon>Grus</taxon>
    </lineage>
</organism>
<gene>
    <name evidence="1" type="ORF">GRJ2_000065600</name>
</gene>
<dbReference type="AlphaFoldDB" id="A0ABC9VTA8"/>
<proteinExistence type="predicted"/>